<accession>A0AA48GKD0</accession>
<organism evidence="2 3">
    <name type="scientific">Mesoterricola silvestris</name>
    <dbReference type="NCBI Taxonomy" id="2927979"/>
    <lineage>
        <taxon>Bacteria</taxon>
        <taxon>Pseudomonadati</taxon>
        <taxon>Acidobacteriota</taxon>
        <taxon>Holophagae</taxon>
        <taxon>Holophagales</taxon>
        <taxon>Holophagaceae</taxon>
        <taxon>Mesoterricola</taxon>
    </lineage>
</organism>
<gene>
    <name evidence="2" type="ORF">METEAL_19780</name>
</gene>
<dbReference type="InterPro" id="IPR001268">
    <property type="entry name" value="NADH_UbQ_OxRdtase_30kDa_su"/>
</dbReference>
<dbReference type="InterPro" id="IPR037232">
    <property type="entry name" value="NADH_quin_OxRdtase_su_C/D-like"/>
</dbReference>
<dbReference type="SUPFAM" id="SSF143243">
    <property type="entry name" value="Nqo5-like"/>
    <property type="match status" value="1"/>
</dbReference>
<name>A0AA48GKD0_9BACT</name>
<dbReference type="GO" id="GO:0008137">
    <property type="term" value="F:NADH dehydrogenase (ubiquinone) activity"/>
    <property type="evidence" value="ECO:0007669"/>
    <property type="project" value="InterPro"/>
</dbReference>
<dbReference type="Proteomes" id="UP001238179">
    <property type="component" value="Chromosome"/>
</dbReference>
<dbReference type="Gene3D" id="3.30.460.80">
    <property type="entry name" value="NADH:ubiquinone oxidoreductase, 30kDa subunit"/>
    <property type="match status" value="1"/>
</dbReference>
<evidence type="ECO:0000259" key="1">
    <source>
        <dbReference type="Pfam" id="PF00329"/>
    </source>
</evidence>
<dbReference type="EMBL" id="AP027080">
    <property type="protein sequence ID" value="BDU72804.1"/>
    <property type="molecule type" value="Genomic_DNA"/>
</dbReference>
<protein>
    <recommendedName>
        <fullName evidence="1">NADH:ubiquinone oxidoreductase 30kDa subunit domain-containing protein</fullName>
    </recommendedName>
</protein>
<dbReference type="AlphaFoldDB" id="A0AA48GKD0"/>
<reference evidence="3" key="1">
    <citation type="journal article" date="2023" name="Int. J. Syst. Evol. Microbiol.">
        <title>Mesoterricola silvestris gen. nov., sp. nov., Mesoterricola sediminis sp. nov., Geothrix oryzae sp. nov., Geothrix edaphica sp. nov., Geothrix rubra sp. nov., and Geothrix limicola sp. nov., six novel members of Acidobacteriota isolated from soils.</title>
        <authorList>
            <person name="Itoh H."/>
            <person name="Sugisawa Y."/>
            <person name="Mise K."/>
            <person name="Xu Z."/>
            <person name="Kuniyasu M."/>
            <person name="Ushijima N."/>
            <person name="Kawano K."/>
            <person name="Kobayashi E."/>
            <person name="Shiratori Y."/>
            <person name="Masuda Y."/>
            <person name="Senoo K."/>
        </authorList>
    </citation>
    <scope>NUCLEOTIDE SEQUENCE [LARGE SCALE GENOMIC DNA]</scope>
    <source>
        <strain evidence="3">W79</strain>
    </source>
</reference>
<sequence length="132" mass="14577">MMTEILRERCGGEWVRRLDGWWRCLALEEVVPAARALKEGGARFATLLVRPVDGGLQVSWHWDLGGTLLSLRATVAGDAVLPSLGDLWPCTDWAEREARDYYAVSFSGRETTPPLMLREGDAPGVLLPGRNA</sequence>
<evidence type="ECO:0000313" key="2">
    <source>
        <dbReference type="EMBL" id="BDU72804.1"/>
    </source>
</evidence>
<evidence type="ECO:0000313" key="3">
    <source>
        <dbReference type="Proteomes" id="UP001238179"/>
    </source>
</evidence>
<keyword evidence="3" id="KW-1185">Reference proteome</keyword>
<proteinExistence type="predicted"/>
<dbReference type="KEGG" id="msil:METEAL_19780"/>
<feature type="domain" description="NADH:ubiquinone oxidoreductase 30kDa subunit" evidence="1">
    <location>
        <begin position="28"/>
        <end position="120"/>
    </location>
</feature>
<dbReference type="RefSeq" id="WP_316415716.1">
    <property type="nucleotide sequence ID" value="NZ_AP027080.1"/>
</dbReference>
<dbReference type="Pfam" id="PF00329">
    <property type="entry name" value="Complex1_30kDa"/>
    <property type="match status" value="1"/>
</dbReference>